<sequence length="370" mass="39958">MIRKLRKKRKKQTMVISLQSGLILSTLLLWTSQQVGTTFGRFTSVREDNSEIKACRVFPSQIESQLSLLAEHLEQAASLKGRLMGASGFEVSSRLESATADLSERIGELNTMIQQLEQQKALNQSIWQELLQELAASSALIHELLTSLDELEPNCAQLSQTTLLDRITDHLKRHRLLSDPLSGTLQEILNYLRSVHQLGLMTFDSFEADSNAAFTFAQPFDGQIAVDGDPVGGELLAYFESVQASLQSSIAGLTADISSLEAQRGQRLTEIGRLKKLKEEQAKQEEQAGEDETAVPDEDENPSNGETPADGKTPTVGGTGRGDVRTPADGAPTGGGDSADKDEDEDKQGQADSADADAAPSSANESEGGE</sequence>
<evidence type="ECO:0000313" key="2">
    <source>
        <dbReference type="EMBL" id="MFD1463839.1"/>
    </source>
</evidence>
<feature type="compositionally biased region" description="Acidic residues" evidence="1">
    <location>
        <begin position="287"/>
        <end position="301"/>
    </location>
</feature>
<evidence type="ECO:0000313" key="3">
    <source>
        <dbReference type="Proteomes" id="UP001597340"/>
    </source>
</evidence>
<name>A0ABW4DGW9_9BACL</name>
<feature type="compositionally biased region" description="Low complexity" evidence="1">
    <location>
        <begin position="351"/>
        <end position="363"/>
    </location>
</feature>
<evidence type="ECO:0000256" key="1">
    <source>
        <dbReference type="SAM" id="MobiDB-lite"/>
    </source>
</evidence>
<keyword evidence="3" id="KW-1185">Reference proteome</keyword>
<proteinExistence type="predicted"/>
<comment type="caution">
    <text evidence="2">The sequence shown here is derived from an EMBL/GenBank/DDBJ whole genome shotgun (WGS) entry which is preliminary data.</text>
</comment>
<feature type="region of interest" description="Disordered" evidence="1">
    <location>
        <begin position="278"/>
        <end position="370"/>
    </location>
</feature>
<protein>
    <submittedName>
        <fullName evidence="2">Uncharacterized protein</fullName>
    </submittedName>
</protein>
<dbReference type="EMBL" id="JBHTNZ010000045">
    <property type="protein sequence ID" value="MFD1463839.1"/>
    <property type="molecule type" value="Genomic_DNA"/>
</dbReference>
<dbReference type="Proteomes" id="UP001597340">
    <property type="component" value="Unassembled WGS sequence"/>
</dbReference>
<gene>
    <name evidence="2" type="ORF">ACFQ5D_21325</name>
</gene>
<dbReference type="RefSeq" id="WP_229522726.1">
    <property type="nucleotide sequence ID" value="NZ_JAFFQR010000007.1"/>
</dbReference>
<organism evidence="2 3">
    <name type="scientific">Paenibacillus farraposensis</name>
    <dbReference type="NCBI Taxonomy" id="2807095"/>
    <lineage>
        <taxon>Bacteria</taxon>
        <taxon>Bacillati</taxon>
        <taxon>Bacillota</taxon>
        <taxon>Bacilli</taxon>
        <taxon>Bacillales</taxon>
        <taxon>Paenibacillaceae</taxon>
        <taxon>Paenibacillus</taxon>
    </lineage>
</organism>
<accession>A0ABW4DGW9</accession>
<reference evidence="3" key="1">
    <citation type="journal article" date="2019" name="Int. J. Syst. Evol. Microbiol.">
        <title>The Global Catalogue of Microorganisms (GCM) 10K type strain sequencing project: providing services to taxonomists for standard genome sequencing and annotation.</title>
        <authorList>
            <consortium name="The Broad Institute Genomics Platform"/>
            <consortium name="The Broad Institute Genome Sequencing Center for Infectious Disease"/>
            <person name="Wu L."/>
            <person name="Ma J."/>
        </authorList>
    </citation>
    <scope>NUCLEOTIDE SEQUENCE [LARGE SCALE GENOMIC DNA]</scope>
    <source>
        <strain evidence="3">CCM 9147</strain>
    </source>
</reference>